<evidence type="ECO:0000256" key="4">
    <source>
        <dbReference type="ARBA" id="ARBA00022553"/>
    </source>
</evidence>
<dbReference type="InterPro" id="IPR005467">
    <property type="entry name" value="His_kinase_dom"/>
</dbReference>
<feature type="transmembrane region" description="Helical" evidence="13">
    <location>
        <begin position="214"/>
        <end position="231"/>
    </location>
</feature>
<organism evidence="15">
    <name type="scientific">Desulfobacca acetoxidans</name>
    <dbReference type="NCBI Taxonomy" id="60893"/>
    <lineage>
        <taxon>Bacteria</taxon>
        <taxon>Pseudomonadati</taxon>
        <taxon>Thermodesulfobacteriota</taxon>
        <taxon>Desulfobaccia</taxon>
        <taxon>Desulfobaccales</taxon>
        <taxon>Desulfobaccaceae</taxon>
        <taxon>Desulfobacca</taxon>
    </lineage>
</organism>
<comment type="subcellular location">
    <subcellularLocation>
        <location evidence="2">Membrane</location>
        <topology evidence="2">Multi-pass membrane protein</topology>
    </subcellularLocation>
</comment>
<evidence type="ECO:0000256" key="10">
    <source>
        <dbReference type="ARBA" id="ARBA00022989"/>
    </source>
</evidence>
<feature type="transmembrane region" description="Helical" evidence="13">
    <location>
        <begin position="243"/>
        <end position="264"/>
    </location>
</feature>
<comment type="catalytic activity">
    <reaction evidence="1">
        <text>ATP + protein L-histidine = ADP + protein N-phospho-L-histidine.</text>
        <dbReference type="EC" id="2.7.13.3"/>
    </reaction>
</comment>
<evidence type="ECO:0000313" key="15">
    <source>
        <dbReference type="EMBL" id="HGB14598.1"/>
    </source>
</evidence>
<dbReference type="GO" id="GO:0005886">
    <property type="term" value="C:plasma membrane"/>
    <property type="evidence" value="ECO:0007669"/>
    <property type="project" value="TreeGrafter"/>
</dbReference>
<dbReference type="SUPFAM" id="SSF47384">
    <property type="entry name" value="Homodimeric domain of signal transducing histidine kinase"/>
    <property type="match status" value="1"/>
</dbReference>
<evidence type="ECO:0000256" key="12">
    <source>
        <dbReference type="ARBA" id="ARBA00023136"/>
    </source>
</evidence>
<evidence type="ECO:0000256" key="1">
    <source>
        <dbReference type="ARBA" id="ARBA00000085"/>
    </source>
</evidence>
<comment type="caution">
    <text evidence="15">The sequence shown here is derived from an EMBL/GenBank/DDBJ whole genome shotgun (WGS) entry which is preliminary data.</text>
</comment>
<keyword evidence="9" id="KW-0067">ATP-binding</keyword>
<dbReference type="InterPro" id="IPR036097">
    <property type="entry name" value="HisK_dim/P_sf"/>
</dbReference>
<keyword evidence="4" id="KW-0597">Phosphoprotein</keyword>
<evidence type="ECO:0000256" key="8">
    <source>
        <dbReference type="ARBA" id="ARBA00022777"/>
    </source>
</evidence>
<feature type="domain" description="Histidine kinase" evidence="14">
    <location>
        <begin position="438"/>
        <end position="653"/>
    </location>
</feature>
<gene>
    <name evidence="15" type="ORF">ENV62_05110</name>
</gene>
<keyword evidence="12 13" id="KW-0472">Membrane</keyword>
<dbReference type="Gene3D" id="1.10.287.130">
    <property type="match status" value="1"/>
</dbReference>
<dbReference type="SUPFAM" id="SSF55874">
    <property type="entry name" value="ATPase domain of HSP90 chaperone/DNA topoisomerase II/histidine kinase"/>
    <property type="match status" value="1"/>
</dbReference>
<keyword evidence="8 15" id="KW-0418">Kinase</keyword>
<dbReference type="Pfam" id="PF13492">
    <property type="entry name" value="GAF_3"/>
    <property type="match status" value="1"/>
</dbReference>
<evidence type="ECO:0000256" key="6">
    <source>
        <dbReference type="ARBA" id="ARBA00022692"/>
    </source>
</evidence>
<name>A0A7C3SKV3_9BACT</name>
<dbReference type="InterPro" id="IPR003594">
    <property type="entry name" value="HATPase_dom"/>
</dbReference>
<evidence type="ECO:0000256" key="5">
    <source>
        <dbReference type="ARBA" id="ARBA00022679"/>
    </source>
</evidence>
<dbReference type="Gene3D" id="3.30.565.10">
    <property type="entry name" value="Histidine kinase-like ATPase, C-terminal domain"/>
    <property type="match status" value="1"/>
</dbReference>
<dbReference type="InterPro" id="IPR025201">
    <property type="entry name" value="KdpD_TM"/>
</dbReference>
<dbReference type="PRINTS" id="PR00344">
    <property type="entry name" value="BCTRLSENSOR"/>
</dbReference>
<keyword evidence="5" id="KW-0808">Transferase</keyword>
<dbReference type="Pfam" id="PF00512">
    <property type="entry name" value="HisKA"/>
    <property type="match status" value="1"/>
</dbReference>
<sequence length="677" mass="74817">MTQATGIRPPAEEEWGTGPLKDRVLVCLSPEADCDRLIQEGRRLATTLQVEWFALYVETPARFRLPAPEGERLAQALRRAEEQGAQIHHLSGSQVLTEVLQFIQERRITQVVLGCRPRPRLFCHSLARKLPGRCNTVLHIIPGRNKPIAKETSSRKPDRSWWRLIKDYVIAAAGVGLCSVLALALFPYLTLTNLVMVYLLTVVLIASRLGRGPSIFASLFSIASFSFFFVPEYYSFRVATPEYAVTLGVMIIVSLLISGLTMQVRHQTRLARLREGQAAALFEMNRRLTGALNLEDLLAQAVNHISQTFQGRVSFLFPDPEGNLAVRAGAPLNPQDEKEWNVARWVYRHGHLAGQGTETLPQVEALYVPLRSSQQVIGVLRLETVNSEVPLTAERQRLLEALGSQVVLAIERENLRMQADKVRMEVEAERLRNILLSSVSHDLRTPLTVIAGAASTLLEGEAGLDASTKRELAQSIFEESQRLDRLVHNLLEMSRLQSGEVPLQLDWQVLEEVLGCALVQLDAQLKDHPVQVHLPPDLPLIQMDALLMERVFVNLLENIVKYTPPRSPVEISAKLQGNSLLLEFSDRGPGLPPGEEEKIFEKFYQPGPGGAARHGGLGLAICRSIVTAHGGKIWAANRAGGGATFSLTLPLAESPPLAQSLVEGQEACLHEAARSAD</sequence>
<evidence type="ECO:0000259" key="14">
    <source>
        <dbReference type="PROSITE" id="PS50109"/>
    </source>
</evidence>
<dbReference type="SMART" id="SM00387">
    <property type="entry name" value="HATPase_c"/>
    <property type="match status" value="1"/>
</dbReference>
<feature type="transmembrane region" description="Helical" evidence="13">
    <location>
        <begin position="164"/>
        <end position="185"/>
    </location>
</feature>
<dbReference type="PANTHER" id="PTHR45569">
    <property type="entry name" value="SENSOR PROTEIN KDPD"/>
    <property type="match status" value="1"/>
</dbReference>
<dbReference type="InterPro" id="IPR003661">
    <property type="entry name" value="HisK_dim/P_dom"/>
</dbReference>
<dbReference type="FunFam" id="1.10.287.130:FF:000001">
    <property type="entry name" value="Two-component sensor histidine kinase"/>
    <property type="match status" value="1"/>
</dbReference>
<dbReference type="EMBL" id="DTHB01000042">
    <property type="protein sequence ID" value="HGB14598.1"/>
    <property type="molecule type" value="Genomic_DNA"/>
</dbReference>
<accession>A0A7C3SKV3</accession>
<dbReference type="CDD" id="cd00082">
    <property type="entry name" value="HisKA"/>
    <property type="match status" value="1"/>
</dbReference>
<dbReference type="InterPro" id="IPR038318">
    <property type="entry name" value="KdpD_sf"/>
</dbReference>
<dbReference type="InterPro" id="IPR029016">
    <property type="entry name" value="GAF-like_dom_sf"/>
</dbReference>
<dbReference type="GO" id="GO:0005524">
    <property type="term" value="F:ATP binding"/>
    <property type="evidence" value="ECO:0007669"/>
    <property type="project" value="UniProtKB-KW"/>
</dbReference>
<evidence type="ECO:0000256" key="11">
    <source>
        <dbReference type="ARBA" id="ARBA00023012"/>
    </source>
</evidence>
<evidence type="ECO:0000256" key="7">
    <source>
        <dbReference type="ARBA" id="ARBA00022741"/>
    </source>
</evidence>
<evidence type="ECO:0000256" key="13">
    <source>
        <dbReference type="SAM" id="Phobius"/>
    </source>
</evidence>
<dbReference type="InterPro" id="IPR003018">
    <property type="entry name" value="GAF"/>
</dbReference>
<evidence type="ECO:0000256" key="3">
    <source>
        <dbReference type="ARBA" id="ARBA00012438"/>
    </source>
</evidence>
<dbReference type="Pfam" id="PF13493">
    <property type="entry name" value="DUF4118"/>
    <property type="match status" value="1"/>
</dbReference>
<dbReference type="InterPro" id="IPR036890">
    <property type="entry name" value="HATPase_C_sf"/>
</dbReference>
<keyword evidence="6 13" id="KW-0812">Transmembrane</keyword>
<proteinExistence type="predicted"/>
<dbReference type="FunFam" id="3.30.565.10:FF:000042">
    <property type="entry name" value="Two-component sensor histidine kinase KdpD"/>
    <property type="match status" value="1"/>
</dbReference>
<dbReference type="AlphaFoldDB" id="A0A7C3SKV3"/>
<dbReference type="PROSITE" id="PS50109">
    <property type="entry name" value="HIS_KIN"/>
    <property type="match status" value="1"/>
</dbReference>
<evidence type="ECO:0000256" key="2">
    <source>
        <dbReference type="ARBA" id="ARBA00004141"/>
    </source>
</evidence>
<dbReference type="Pfam" id="PF02518">
    <property type="entry name" value="HATPase_c"/>
    <property type="match status" value="1"/>
</dbReference>
<dbReference type="CDD" id="cd00075">
    <property type="entry name" value="HATPase"/>
    <property type="match status" value="1"/>
</dbReference>
<evidence type="ECO:0000256" key="9">
    <source>
        <dbReference type="ARBA" id="ARBA00022840"/>
    </source>
</evidence>
<dbReference type="SUPFAM" id="SSF55781">
    <property type="entry name" value="GAF domain-like"/>
    <property type="match status" value="1"/>
</dbReference>
<dbReference type="SUPFAM" id="SSF52402">
    <property type="entry name" value="Adenine nucleotide alpha hydrolases-like"/>
    <property type="match status" value="1"/>
</dbReference>
<dbReference type="InterPro" id="IPR004358">
    <property type="entry name" value="Sig_transdc_His_kin-like_C"/>
</dbReference>
<dbReference type="Gene3D" id="1.20.120.620">
    <property type="entry name" value="Backbone structure of the membrane domain of e. Coli histidine kinase receptor kdpd"/>
    <property type="match status" value="1"/>
</dbReference>
<dbReference type="SMART" id="SM00388">
    <property type="entry name" value="HisKA"/>
    <property type="match status" value="1"/>
</dbReference>
<reference evidence="15" key="1">
    <citation type="journal article" date="2020" name="mSystems">
        <title>Genome- and Community-Level Interaction Insights into Carbon Utilization and Element Cycling Functions of Hydrothermarchaeota in Hydrothermal Sediment.</title>
        <authorList>
            <person name="Zhou Z."/>
            <person name="Liu Y."/>
            <person name="Xu W."/>
            <person name="Pan J."/>
            <person name="Luo Z.H."/>
            <person name="Li M."/>
        </authorList>
    </citation>
    <scope>NUCLEOTIDE SEQUENCE [LARGE SCALE GENOMIC DNA]</scope>
    <source>
        <strain evidence="15">SpSt-776</strain>
    </source>
</reference>
<protein>
    <recommendedName>
        <fullName evidence="3">histidine kinase</fullName>
        <ecNumber evidence="3">2.7.13.3</ecNumber>
    </recommendedName>
</protein>
<dbReference type="PANTHER" id="PTHR45569:SF1">
    <property type="entry name" value="SENSOR PROTEIN KDPD"/>
    <property type="match status" value="1"/>
</dbReference>
<keyword evidence="11" id="KW-0902">Two-component regulatory system</keyword>
<dbReference type="EC" id="2.7.13.3" evidence="3"/>
<keyword evidence="10 13" id="KW-1133">Transmembrane helix</keyword>
<dbReference type="GO" id="GO:0042802">
    <property type="term" value="F:identical protein binding"/>
    <property type="evidence" value="ECO:0007669"/>
    <property type="project" value="UniProtKB-ARBA"/>
</dbReference>
<keyword evidence="7" id="KW-0547">Nucleotide-binding</keyword>
<dbReference type="GO" id="GO:0000155">
    <property type="term" value="F:phosphorelay sensor kinase activity"/>
    <property type="evidence" value="ECO:0007669"/>
    <property type="project" value="InterPro"/>
</dbReference>
<dbReference type="InterPro" id="IPR052023">
    <property type="entry name" value="Histidine_kinase_KdpD"/>
</dbReference>
<dbReference type="Gene3D" id="3.30.450.40">
    <property type="match status" value="1"/>
</dbReference>